<keyword evidence="16" id="KW-0411">Iron-sulfur</keyword>
<dbReference type="CDD" id="cd16917">
    <property type="entry name" value="HATPase_UhpB-NarQ-NarX-like"/>
    <property type="match status" value="1"/>
</dbReference>
<dbReference type="Pfam" id="PF07730">
    <property type="entry name" value="HisKA_3"/>
    <property type="match status" value="1"/>
</dbReference>
<dbReference type="Gene3D" id="3.30.565.10">
    <property type="entry name" value="Histidine kinase-like ATPase, C-terminal domain"/>
    <property type="match status" value="1"/>
</dbReference>
<evidence type="ECO:0000256" key="16">
    <source>
        <dbReference type="ARBA" id="ARBA00023014"/>
    </source>
</evidence>
<dbReference type="Pfam" id="PF02518">
    <property type="entry name" value="HATPase_c"/>
    <property type="match status" value="1"/>
</dbReference>
<dbReference type="Gene3D" id="1.25.40.10">
    <property type="entry name" value="Tetratricopeptide repeat domain"/>
    <property type="match status" value="2"/>
</dbReference>
<keyword evidence="7" id="KW-0963">Cytoplasm</keyword>
<evidence type="ECO:0000313" key="22">
    <source>
        <dbReference type="Proteomes" id="UP000317332"/>
    </source>
</evidence>
<evidence type="ECO:0000256" key="10">
    <source>
        <dbReference type="ARBA" id="ARBA00022723"/>
    </source>
</evidence>
<keyword evidence="9" id="KW-0808">Transferase</keyword>
<evidence type="ECO:0000256" key="9">
    <source>
        <dbReference type="ARBA" id="ARBA00022679"/>
    </source>
</evidence>
<dbReference type="InterPro" id="IPR036890">
    <property type="entry name" value="HATPase_C_sf"/>
</dbReference>
<dbReference type="SUPFAM" id="SSF48452">
    <property type="entry name" value="TPR-like"/>
    <property type="match status" value="2"/>
</dbReference>
<keyword evidence="22" id="KW-1185">Reference proteome</keyword>
<gene>
    <name evidence="21" type="ORF">FJ651_13300</name>
</gene>
<dbReference type="InterPro" id="IPR011990">
    <property type="entry name" value="TPR-like_helical_dom_sf"/>
</dbReference>
<dbReference type="InterPro" id="IPR050482">
    <property type="entry name" value="Sensor_HK_TwoCompSys"/>
</dbReference>
<evidence type="ECO:0000256" key="2">
    <source>
        <dbReference type="ARBA" id="ARBA00001966"/>
    </source>
</evidence>
<keyword evidence="11" id="KW-0547">Nucleotide-binding</keyword>
<dbReference type="SMART" id="SM00387">
    <property type="entry name" value="HATPase_c"/>
    <property type="match status" value="1"/>
</dbReference>
<dbReference type="PANTHER" id="PTHR24421">
    <property type="entry name" value="NITRATE/NITRITE SENSOR PROTEIN NARX-RELATED"/>
    <property type="match status" value="1"/>
</dbReference>
<dbReference type="PROSITE" id="PS50109">
    <property type="entry name" value="HIS_KIN"/>
    <property type="match status" value="1"/>
</dbReference>
<comment type="function">
    <text evidence="17">Member of the two-component regulatory system NreB/NreC involved in the control of dissimilatory nitrate/nitrite reduction in response to oxygen. NreB functions as a direct oxygen sensor histidine kinase which is autophosphorylated, in the absence of oxygen, probably at the conserved histidine residue, and transfers its phosphate group probably to a conserved aspartate residue of NreC. NreB/NreC activates the expression of the nitrate (narGHJI) and nitrite (nir) reductase operons, as well as the putative nitrate transporter gene narT.</text>
</comment>
<dbReference type="GO" id="GO:0016020">
    <property type="term" value="C:membrane"/>
    <property type="evidence" value="ECO:0007669"/>
    <property type="project" value="InterPro"/>
</dbReference>
<dbReference type="AlphaFoldDB" id="A0A506PD90"/>
<dbReference type="InterPro" id="IPR003594">
    <property type="entry name" value="HATPase_dom"/>
</dbReference>
<evidence type="ECO:0000313" key="21">
    <source>
        <dbReference type="EMBL" id="TPV31796.1"/>
    </source>
</evidence>
<dbReference type="RefSeq" id="WP_140991035.1">
    <property type="nucleotide sequence ID" value="NZ_VHIQ01000007.1"/>
</dbReference>
<dbReference type="SUPFAM" id="SSF55874">
    <property type="entry name" value="ATPase domain of HSP90 chaperone/DNA topoisomerase II/histidine kinase"/>
    <property type="match status" value="1"/>
</dbReference>
<comment type="catalytic activity">
    <reaction evidence="1">
        <text>ATP + protein L-histidine = ADP + protein N-phospho-L-histidine.</text>
        <dbReference type="EC" id="2.7.13.3"/>
    </reaction>
</comment>
<evidence type="ECO:0000256" key="6">
    <source>
        <dbReference type="ARBA" id="ARBA00022485"/>
    </source>
</evidence>
<dbReference type="EMBL" id="VHIQ01000007">
    <property type="protein sequence ID" value="TPV31796.1"/>
    <property type="molecule type" value="Genomic_DNA"/>
</dbReference>
<evidence type="ECO:0000256" key="1">
    <source>
        <dbReference type="ARBA" id="ARBA00000085"/>
    </source>
</evidence>
<keyword evidence="8" id="KW-0597">Phosphoprotein</keyword>
<feature type="domain" description="Histidine kinase" evidence="20">
    <location>
        <begin position="589"/>
        <end position="676"/>
    </location>
</feature>
<feature type="transmembrane region" description="Helical" evidence="19">
    <location>
        <begin position="420"/>
        <end position="440"/>
    </location>
</feature>
<name>A0A506PD90_9FLAO</name>
<dbReference type="GO" id="GO:0046983">
    <property type="term" value="F:protein dimerization activity"/>
    <property type="evidence" value="ECO:0007669"/>
    <property type="project" value="InterPro"/>
</dbReference>
<keyword evidence="12 21" id="KW-0418">Kinase</keyword>
<evidence type="ECO:0000256" key="8">
    <source>
        <dbReference type="ARBA" id="ARBA00022553"/>
    </source>
</evidence>
<proteinExistence type="predicted"/>
<dbReference type="OrthoDB" id="977000at2"/>
<dbReference type="GO" id="GO:0000155">
    <property type="term" value="F:phosphorelay sensor kinase activity"/>
    <property type="evidence" value="ECO:0007669"/>
    <property type="project" value="InterPro"/>
</dbReference>
<organism evidence="21 22">
    <name type="scientific">Paucihalobacter ruber</name>
    <dbReference type="NCBI Taxonomy" id="2567861"/>
    <lineage>
        <taxon>Bacteria</taxon>
        <taxon>Pseudomonadati</taxon>
        <taxon>Bacteroidota</taxon>
        <taxon>Flavobacteriia</taxon>
        <taxon>Flavobacteriales</taxon>
        <taxon>Flavobacteriaceae</taxon>
        <taxon>Paucihalobacter</taxon>
    </lineage>
</organism>
<evidence type="ECO:0000259" key="20">
    <source>
        <dbReference type="PROSITE" id="PS50109"/>
    </source>
</evidence>
<keyword evidence="14" id="KW-0408">Iron</keyword>
<dbReference type="Gene3D" id="1.20.5.1930">
    <property type="match status" value="1"/>
</dbReference>
<comment type="subcellular location">
    <subcellularLocation>
        <location evidence="3">Cytoplasm</location>
    </subcellularLocation>
</comment>
<evidence type="ECO:0000256" key="7">
    <source>
        <dbReference type="ARBA" id="ARBA00022490"/>
    </source>
</evidence>
<evidence type="ECO:0000256" key="18">
    <source>
        <dbReference type="ARBA" id="ARBA00030800"/>
    </source>
</evidence>
<accession>A0A506PD90</accession>
<keyword evidence="19" id="KW-1133">Transmembrane helix</keyword>
<evidence type="ECO:0000256" key="14">
    <source>
        <dbReference type="ARBA" id="ARBA00023004"/>
    </source>
</evidence>
<protein>
    <recommendedName>
        <fullName evidence="5">Oxygen sensor histidine kinase NreB</fullName>
        <ecNumber evidence="4">2.7.13.3</ecNumber>
    </recommendedName>
    <alternativeName>
        <fullName evidence="18">Nitrogen regulation protein B</fullName>
    </alternativeName>
</protein>
<evidence type="ECO:0000256" key="5">
    <source>
        <dbReference type="ARBA" id="ARBA00017322"/>
    </source>
</evidence>
<dbReference type="InterPro" id="IPR004358">
    <property type="entry name" value="Sig_transdc_His_kin-like_C"/>
</dbReference>
<dbReference type="SMART" id="SM00028">
    <property type="entry name" value="TPR"/>
    <property type="match status" value="3"/>
</dbReference>
<keyword evidence="15" id="KW-0902">Two-component regulatory system</keyword>
<keyword evidence="19" id="KW-0812">Transmembrane</keyword>
<dbReference type="GO" id="GO:0005524">
    <property type="term" value="F:ATP binding"/>
    <property type="evidence" value="ECO:0007669"/>
    <property type="project" value="UniProtKB-KW"/>
</dbReference>
<keyword evidence="19" id="KW-0472">Membrane</keyword>
<keyword evidence="6" id="KW-0004">4Fe-4S</keyword>
<evidence type="ECO:0000256" key="13">
    <source>
        <dbReference type="ARBA" id="ARBA00022840"/>
    </source>
</evidence>
<dbReference type="GO" id="GO:0005737">
    <property type="term" value="C:cytoplasm"/>
    <property type="evidence" value="ECO:0007669"/>
    <property type="project" value="UniProtKB-SubCell"/>
</dbReference>
<comment type="caution">
    <text evidence="21">The sequence shown here is derived from an EMBL/GenBank/DDBJ whole genome shotgun (WGS) entry which is preliminary data.</text>
</comment>
<dbReference type="PANTHER" id="PTHR24421:SF10">
    <property type="entry name" value="NITRATE_NITRITE SENSOR PROTEIN NARQ"/>
    <property type="match status" value="1"/>
</dbReference>
<dbReference type="InterPro" id="IPR019734">
    <property type="entry name" value="TPR_rpt"/>
</dbReference>
<comment type="cofactor">
    <cofactor evidence="2">
        <name>[4Fe-4S] cluster</name>
        <dbReference type="ChEBI" id="CHEBI:49883"/>
    </cofactor>
</comment>
<dbReference type="PRINTS" id="PR00344">
    <property type="entry name" value="BCTRLSENSOR"/>
</dbReference>
<evidence type="ECO:0000256" key="3">
    <source>
        <dbReference type="ARBA" id="ARBA00004496"/>
    </source>
</evidence>
<evidence type="ECO:0000256" key="19">
    <source>
        <dbReference type="SAM" id="Phobius"/>
    </source>
</evidence>
<reference evidence="21 22" key="1">
    <citation type="submission" date="2019-06" db="EMBL/GenBank/DDBJ databases">
        <title>Flavobacteriaceae Paucihalobacterium erythroidium CWB-1, complete genome.</title>
        <authorList>
            <person name="Wu S."/>
        </authorList>
    </citation>
    <scope>NUCLEOTIDE SEQUENCE [LARGE SCALE GENOMIC DNA]</scope>
    <source>
        <strain evidence="21 22">CWB-1</strain>
    </source>
</reference>
<evidence type="ECO:0000256" key="11">
    <source>
        <dbReference type="ARBA" id="ARBA00022741"/>
    </source>
</evidence>
<dbReference type="InterPro" id="IPR005467">
    <property type="entry name" value="His_kinase_dom"/>
</dbReference>
<dbReference type="Proteomes" id="UP000317332">
    <property type="component" value="Unassembled WGS sequence"/>
</dbReference>
<dbReference type="EC" id="2.7.13.3" evidence="4"/>
<keyword evidence="10" id="KW-0479">Metal-binding</keyword>
<keyword evidence="13" id="KW-0067">ATP-binding</keyword>
<evidence type="ECO:0000256" key="4">
    <source>
        <dbReference type="ARBA" id="ARBA00012438"/>
    </source>
</evidence>
<dbReference type="GO" id="GO:0051539">
    <property type="term" value="F:4 iron, 4 sulfur cluster binding"/>
    <property type="evidence" value="ECO:0007669"/>
    <property type="project" value="UniProtKB-KW"/>
</dbReference>
<dbReference type="InterPro" id="IPR011712">
    <property type="entry name" value="Sig_transdc_His_kin_sub3_dim/P"/>
</dbReference>
<dbReference type="GO" id="GO:0046872">
    <property type="term" value="F:metal ion binding"/>
    <property type="evidence" value="ECO:0007669"/>
    <property type="project" value="UniProtKB-KW"/>
</dbReference>
<evidence type="ECO:0000256" key="17">
    <source>
        <dbReference type="ARBA" id="ARBA00024827"/>
    </source>
</evidence>
<evidence type="ECO:0000256" key="12">
    <source>
        <dbReference type="ARBA" id="ARBA00022777"/>
    </source>
</evidence>
<sequence length="683" mass="78410">MKASFVSSWLILFLASNLFSQTGKDIESLDSIRSIHRKIFESEKSIEERIELAKEALTLSKKQNNDSLLMVSGRLLSYQYLIANQDEEFLIQTDKFLKLANAMDADLEQAHLSNFKGYYFYSKQVNDSAFYYYSTAADIFESLDMDLSLSGVLLNLSAIQRTEKDFIGSEESAIKAIEILKKAKKTETILDDLWILYNGLGINSRGLKLYFKSLDYFDEAISIANSMEDGLYNKLYSLNNKAYTLRQIDKYQKALDIYNFILETENLYEDDPGFFALILESVAITKFAIEKVQSEEIERLFDRALVISDSIGEDVTKVGVLVSKANYYEGIGNKDKALQFANETYQLAKRIKQNEIFLESLTILARLKEGDEGKKYLEEHIKLSDSLLNYERNIRNKFARIKFETDELEAENRRIARERLWLLGLSISLLLAAVLIYIIVAQRAKNKELKFTQEQQRANEEIYNLMLSQQDKIDEARVNEKKRISQELHDGVLGRMFGVRLSLDSLNFNTDIDSIKTRAQYIKDLMKIEQDIRQVSHNLNTDFISGTGFIIILEELVSKQTEAYNLDYTFNFDDSIQWDTVPNKTKINLYRITQESLQNIYKHAKAKHITISIKLINDVICLTIKDDGLGFDTGKSKKGIGLKNINSRITELGGTVKFKSEPGKGTEVIIEVPIQKIEHEHAN</sequence>
<evidence type="ECO:0000256" key="15">
    <source>
        <dbReference type="ARBA" id="ARBA00023012"/>
    </source>
</evidence>